<evidence type="ECO:0000313" key="3">
    <source>
        <dbReference type="Proteomes" id="UP000193689"/>
    </source>
</evidence>
<dbReference type="STRING" id="1141098.A0A1Y2EB63"/>
<dbReference type="OrthoDB" id="3692311at2759"/>
<dbReference type="RefSeq" id="XP_040718831.1">
    <property type="nucleotide sequence ID" value="XM_040853570.1"/>
</dbReference>
<comment type="caution">
    <text evidence="2">The sequence shown here is derived from an EMBL/GenBank/DDBJ whole genome shotgun (WGS) entry which is preliminary data.</text>
</comment>
<gene>
    <name evidence="2" type="ORF">BCR38DRAFT_134054</name>
</gene>
<dbReference type="GeneID" id="63769782"/>
<dbReference type="AlphaFoldDB" id="A0A1Y2EB63"/>
<sequence length="160" mass="17096">MMSDNPIAKLGLSCPNGGRFYICQDSDVRFLGCCDIDPCADGSGDCPSSSLYGASFNKDSYNNVDAQDCISPYGSSTWWTCQNAKPPFIGCCLNNPCNDGCAEFDVLAARLSDDSSKAAPFLTSSSSSSPYITTTSSSATSETPTNVMSINTDINRRRRK</sequence>
<keyword evidence="3" id="KW-1185">Reference proteome</keyword>
<reference evidence="2 3" key="1">
    <citation type="submission" date="2016-07" db="EMBL/GenBank/DDBJ databases">
        <title>Pervasive Adenine N6-methylation of Active Genes in Fungi.</title>
        <authorList>
            <consortium name="DOE Joint Genome Institute"/>
            <person name="Mondo S.J."/>
            <person name="Dannebaum R.O."/>
            <person name="Kuo R.C."/>
            <person name="Labutti K."/>
            <person name="Haridas S."/>
            <person name="Kuo A."/>
            <person name="Salamov A."/>
            <person name="Ahrendt S.R."/>
            <person name="Lipzen A."/>
            <person name="Sullivan W."/>
            <person name="Andreopoulos W.B."/>
            <person name="Clum A."/>
            <person name="Lindquist E."/>
            <person name="Daum C."/>
            <person name="Ramamoorthy G.K."/>
            <person name="Gryganskyi A."/>
            <person name="Culley D."/>
            <person name="Magnuson J.K."/>
            <person name="James T.Y."/>
            <person name="O'Malley M.A."/>
            <person name="Stajich J.E."/>
            <person name="Spatafora J.W."/>
            <person name="Visel A."/>
            <person name="Grigoriev I.V."/>
        </authorList>
    </citation>
    <scope>NUCLEOTIDE SEQUENCE [LARGE SCALE GENOMIC DNA]</scope>
    <source>
        <strain evidence="2 3">CBS 129021</strain>
    </source>
</reference>
<dbReference type="EMBL" id="MCFJ01000003">
    <property type="protein sequence ID" value="ORY68544.1"/>
    <property type="molecule type" value="Genomic_DNA"/>
</dbReference>
<feature type="compositionally biased region" description="Low complexity" evidence="1">
    <location>
        <begin position="120"/>
        <end position="145"/>
    </location>
</feature>
<proteinExistence type="predicted"/>
<evidence type="ECO:0000313" key="2">
    <source>
        <dbReference type="EMBL" id="ORY68544.1"/>
    </source>
</evidence>
<dbReference type="InParanoid" id="A0A1Y2EB63"/>
<dbReference type="Proteomes" id="UP000193689">
    <property type="component" value="Unassembled WGS sequence"/>
</dbReference>
<name>A0A1Y2EB63_9PEZI</name>
<organism evidence="2 3">
    <name type="scientific">Pseudomassariella vexata</name>
    <dbReference type="NCBI Taxonomy" id="1141098"/>
    <lineage>
        <taxon>Eukaryota</taxon>
        <taxon>Fungi</taxon>
        <taxon>Dikarya</taxon>
        <taxon>Ascomycota</taxon>
        <taxon>Pezizomycotina</taxon>
        <taxon>Sordariomycetes</taxon>
        <taxon>Xylariomycetidae</taxon>
        <taxon>Amphisphaeriales</taxon>
        <taxon>Pseudomassariaceae</taxon>
        <taxon>Pseudomassariella</taxon>
    </lineage>
</organism>
<feature type="region of interest" description="Disordered" evidence="1">
    <location>
        <begin position="120"/>
        <end position="160"/>
    </location>
</feature>
<protein>
    <submittedName>
        <fullName evidence="2">Uncharacterized protein</fullName>
    </submittedName>
</protein>
<accession>A0A1Y2EB63</accession>
<evidence type="ECO:0000256" key="1">
    <source>
        <dbReference type="SAM" id="MobiDB-lite"/>
    </source>
</evidence>